<keyword evidence="2" id="KW-1185">Reference proteome</keyword>
<evidence type="ECO:0000313" key="1">
    <source>
        <dbReference type="EMBL" id="KAI5684246.1"/>
    </source>
</evidence>
<name>A0ACC0CH02_CATRO</name>
<protein>
    <submittedName>
        <fullName evidence="1">Uncharacterized protein</fullName>
    </submittedName>
</protein>
<gene>
    <name evidence="1" type="ORF">M9H77_05474</name>
</gene>
<dbReference type="EMBL" id="CM044701">
    <property type="protein sequence ID" value="KAI5684246.1"/>
    <property type="molecule type" value="Genomic_DNA"/>
</dbReference>
<evidence type="ECO:0000313" key="2">
    <source>
        <dbReference type="Proteomes" id="UP001060085"/>
    </source>
</evidence>
<sequence>MTNGIIPNSRTQFKKSVRCSNEFECNFNDYRLGKIDSINKALDASVPLKEPLKLHEAMRYTLLSDGRRTCGLHCIACCELVGGTESTIMPVACAIEMLIAGWLISNDLPCMDNDDFRRGKPSNHKVFGESIAILASYSLFALAFEHIAKATKSGIPSANIVRILSELAKLMIGAEGSKIGIEQLECVYLLKSSVNLVGAAIAGAIVGGASENEFNRLRKYSRYIGLLFQIKDDIIDYERDLITGKTTYPTLIDLLHFFLSNPTSRDRFLTNSPHFSTSILSTVQSIDKMDESREEMTKPPFDFKAYMFEKINSVNQALDIAVPLKEPIKIHEAMRYSLLSEGKRVCPILCIACCELVGGNESVAMPAACAMEMVHAMCLMIDDLPCMDNDDFRRGKPSNHKVFGESMTVLAGCSLLALAFEHISTATKRVSPTNILRVISELSRLIGAEGAAAGQVADLNSGGKSEIGLEQVEYIHLRKTAAFAEAAAVSGAILGGASEEEINKLRKYSKYTGLLFQVVDDILDVTKSSQELGKTAGKDLIDDKATYPKLIGIKKSRDLAEKLLKEAQDQLEGFDPGKAAPLKALKSIRCSNEFEFNFNAYRVEKINSINKALESAVPLKEPLKLHESMRYYLFPGGKRVRPLLCIASSELVGGVESMAMPIACAMEMLHSAVLMTDDLPCMDNDDFRGGKPSNHKVFGEFTTHLITFQKATTKLDLSSTNILRVISLCARLNGAEGVVAGQAADMESQGKSGIGIKQLEYIDLLKTSASFEACAVAGGASEEEINRLRKYSKYIGLLYQIRDDILDAKKDQIADKATYPKLIGMEKSMELVEKLLGDAKDQLVGFDLKKVAPLKSLADHVAYRKN</sequence>
<comment type="caution">
    <text evidence="1">The sequence shown here is derived from an EMBL/GenBank/DDBJ whole genome shotgun (WGS) entry which is preliminary data.</text>
</comment>
<accession>A0ACC0CH02</accession>
<reference evidence="2" key="1">
    <citation type="journal article" date="2023" name="Nat. Plants">
        <title>Single-cell RNA sequencing provides a high-resolution roadmap for understanding the multicellular compartmentation of specialized metabolism.</title>
        <authorList>
            <person name="Sun S."/>
            <person name="Shen X."/>
            <person name="Li Y."/>
            <person name="Li Y."/>
            <person name="Wang S."/>
            <person name="Li R."/>
            <person name="Zhang H."/>
            <person name="Shen G."/>
            <person name="Guo B."/>
            <person name="Wei J."/>
            <person name="Xu J."/>
            <person name="St-Pierre B."/>
            <person name="Chen S."/>
            <person name="Sun C."/>
        </authorList>
    </citation>
    <scope>NUCLEOTIDE SEQUENCE [LARGE SCALE GENOMIC DNA]</scope>
</reference>
<dbReference type="Proteomes" id="UP001060085">
    <property type="component" value="Linkage Group LG01"/>
</dbReference>
<proteinExistence type="predicted"/>
<organism evidence="1 2">
    <name type="scientific">Catharanthus roseus</name>
    <name type="common">Madagascar periwinkle</name>
    <name type="synonym">Vinca rosea</name>
    <dbReference type="NCBI Taxonomy" id="4058"/>
    <lineage>
        <taxon>Eukaryota</taxon>
        <taxon>Viridiplantae</taxon>
        <taxon>Streptophyta</taxon>
        <taxon>Embryophyta</taxon>
        <taxon>Tracheophyta</taxon>
        <taxon>Spermatophyta</taxon>
        <taxon>Magnoliopsida</taxon>
        <taxon>eudicotyledons</taxon>
        <taxon>Gunneridae</taxon>
        <taxon>Pentapetalae</taxon>
        <taxon>asterids</taxon>
        <taxon>lamiids</taxon>
        <taxon>Gentianales</taxon>
        <taxon>Apocynaceae</taxon>
        <taxon>Rauvolfioideae</taxon>
        <taxon>Vinceae</taxon>
        <taxon>Catharanthinae</taxon>
        <taxon>Catharanthus</taxon>
    </lineage>
</organism>